<evidence type="ECO:0000313" key="4">
    <source>
        <dbReference type="Proteomes" id="UP000012283"/>
    </source>
</evidence>
<feature type="region of interest" description="Disordered" evidence="1">
    <location>
        <begin position="69"/>
        <end position="93"/>
    </location>
</feature>
<evidence type="ECO:0000256" key="2">
    <source>
        <dbReference type="SAM" id="Phobius"/>
    </source>
</evidence>
<dbReference type="Proteomes" id="UP000012283">
    <property type="component" value="Unassembled WGS sequence"/>
</dbReference>
<gene>
    <name evidence="3" type="ORF">J416_05673</name>
</gene>
<accession>N4WSZ6</accession>
<keyword evidence="2" id="KW-0812">Transmembrane</keyword>
<feature type="transmembrane region" description="Helical" evidence="2">
    <location>
        <begin position="7"/>
        <end position="25"/>
    </location>
</feature>
<evidence type="ECO:0008006" key="5">
    <source>
        <dbReference type="Google" id="ProtNLM"/>
    </source>
</evidence>
<evidence type="ECO:0000256" key="1">
    <source>
        <dbReference type="SAM" id="MobiDB-lite"/>
    </source>
</evidence>
<dbReference type="EMBL" id="APML01000019">
    <property type="protein sequence ID" value="ENH97475.1"/>
    <property type="molecule type" value="Genomic_DNA"/>
</dbReference>
<name>N4WSZ6_9BACI</name>
<dbReference type="PATRIC" id="fig|1308866.3.peg.1148"/>
<dbReference type="AlphaFoldDB" id="N4WSZ6"/>
<dbReference type="eggNOG" id="ENOG5033BFA">
    <property type="taxonomic scope" value="Bacteria"/>
</dbReference>
<organism evidence="3 4">
    <name type="scientific">Gracilibacillus halophilus YIM-C55.5</name>
    <dbReference type="NCBI Taxonomy" id="1308866"/>
    <lineage>
        <taxon>Bacteria</taxon>
        <taxon>Bacillati</taxon>
        <taxon>Bacillota</taxon>
        <taxon>Bacilli</taxon>
        <taxon>Bacillales</taxon>
        <taxon>Bacillaceae</taxon>
        <taxon>Gracilibacillus</taxon>
    </lineage>
</organism>
<keyword evidence="4" id="KW-1185">Reference proteome</keyword>
<dbReference type="STRING" id="1308866.J416_05673"/>
<evidence type="ECO:0000313" key="3">
    <source>
        <dbReference type="EMBL" id="ENH97475.1"/>
    </source>
</evidence>
<comment type="caution">
    <text evidence="3">The sequence shown here is derived from an EMBL/GenBank/DDBJ whole genome shotgun (WGS) entry which is preliminary data.</text>
</comment>
<sequence>MKQIIRAFALGLLTASVIIGSFYYISTSKTQSESSKLSLDEQIHQVEEEGYYVYQEDMETRISDMEATITELEQSSSEDDNQETSEQDHEETNTVALQTIEIETGMTGPEVAEILHENQIIDDPESFSDYLVEENLARFIQIGEFQVHEEMTIEEIASILTTEQTTEDE</sequence>
<proteinExistence type="predicted"/>
<dbReference type="Gene3D" id="3.30.1490.480">
    <property type="entry name" value="Endolytic murein transglycosylase"/>
    <property type="match status" value="1"/>
</dbReference>
<keyword evidence="2" id="KW-0472">Membrane</keyword>
<reference evidence="3 4" key="1">
    <citation type="submission" date="2013-03" db="EMBL/GenBank/DDBJ databases">
        <title>Draft genome sequence of Gracibacillus halophilus YIM-C55.5, a moderately halophilic and thermophilic organism from the Xiaochaidamu salt lake.</title>
        <authorList>
            <person name="Sugumar T."/>
            <person name="Polireddy D.R."/>
            <person name="Antony A."/>
            <person name="Madhava Y.R."/>
            <person name="Sivakumar N."/>
        </authorList>
    </citation>
    <scope>NUCLEOTIDE SEQUENCE [LARGE SCALE GENOMIC DNA]</scope>
    <source>
        <strain evidence="3 4">YIM-C55.5</strain>
    </source>
</reference>
<feature type="compositionally biased region" description="Acidic residues" evidence="1">
    <location>
        <begin position="76"/>
        <end position="85"/>
    </location>
</feature>
<protein>
    <recommendedName>
        <fullName evidence="5">Endolytic transglycosylase MltG</fullName>
    </recommendedName>
</protein>
<keyword evidence="2" id="KW-1133">Transmembrane helix</keyword>
<dbReference type="RefSeq" id="WP_003466487.1">
    <property type="nucleotide sequence ID" value="NZ_APML01000019.1"/>
</dbReference>